<feature type="transmembrane region" description="Helical" evidence="2">
    <location>
        <begin position="152"/>
        <end position="169"/>
    </location>
</feature>
<dbReference type="EMBL" id="CAADRA010006458">
    <property type="protein sequence ID" value="VFT95740.1"/>
    <property type="molecule type" value="Genomic_DNA"/>
</dbReference>
<evidence type="ECO:0000313" key="5">
    <source>
        <dbReference type="Proteomes" id="UP000332933"/>
    </source>
</evidence>
<feature type="transmembrane region" description="Helical" evidence="2">
    <location>
        <begin position="51"/>
        <end position="72"/>
    </location>
</feature>
<keyword evidence="2" id="KW-1133">Transmembrane helix</keyword>
<keyword evidence="5" id="KW-1185">Reference proteome</keyword>
<reference evidence="3" key="2">
    <citation type="submission" date="2019-06" db="EMBL/GenBank/DDBJ databases">
        <title>Genomics analysis of Aphanomyces spp. identifies a new class of oomycete effector associated with host adaptation.</title>
        <authorList>
            <person name="Gaulin E."/>
        </authorList>
    </citation>
    <scope>NUCLEOTIDE SEQUENCE</scope>
    <source>
        <strain evidence="3">CBS 578.67</strain>
    </source>
</reference>
<dbReference type="AlphaFoldDB" id="A0A485LBI9"/>
<evidence type="ECO:0000313" key="4">
    <source>
        <dbReference type="EMBL" id="VFT95740.1"/>
    </source>
</evidence>
<organism evidence="4 5">
    <name type="scientific">Aphanomyces stellatus</name>
    <dbReference type="NCBI Taxonomy" id="120398"/>
    <lineage>
        <taxon>Eukaryota</taxon>
        <taxon>Sar</taxon>
        <taxon>Stramenopiles</taxon>
        <taxon>Oomycota</taxon>
        <taxon>Saprolegniomycetes</taxon>
        <taxon>Saprolegniales</taxon>
        <taxon>Verrucalvaceae</taxon>
        <taxon>Aphanomyces</taxon>
    </lineage>
</organism>
<gene>
    <name evidence="4" type="primary">Aste57867_19015</name>
    <name evidence="3" type="ORF">As57867_018951</name>
    <name evidence="4" type="ORF">ASTE57867_19015</name>
</gene>
<protein>
    <submittedName>
        <fullName evidence="4">Aste57867_19015 protein</fullName>
    </submittedName>
</protein>
<feature type="region of interest" description="Disordered" evidence="1">
    <location>
        <begin position="243"/>
        <end position="269"/>
    </location>
</feature>
<evidence type="ECO:0000256" key="2">
    <source>
        <dbReference type="SAM" id="Phobius"/>
    </source>
</evidence>
<dbReference type="OrthoDB" id="78204at2759"/>
<dbReference type="EMBL" id="VJMH01006437">
    <property type="protein sequence ID" value="KAF0689558.1"/>
    <property type="molecule type" value="Genomic_DNA"/>
</dbReference>
<keyword evidence="2" id="KW-0472">Membrane</keyword>
<sequence>MRKPVMTFDLLAGLERRKLLLLMVSLGALPSMLYADVSRIYYGTTNGNLIWYLSTILIGIFIAFSTLLGLTFVQTLPCPWPNHLVTFSPALFSYGTIISMVIVWNNQYADIAMAYNNAPFLLAYNVSGTFRPSGAYASSGIDTAMILMLERTYTTMGICLAVSIVFSTLRRKLFFGICLMHVGWTRTNSFLDGCRAPRWLSGLALDQSNAIKIGNKLYCKPSTQAVLGFAVIVDSASTTEVSSRKKSTGQSASRKASIQPNQTASVTSKSNTEVPMALVSIYSLVPIVVGIFRWLPIALSPRLHGTVEKNAFVHSKQRVGRGNYVHHRGTCIN</sequence>
<keyword evidence="2" id="KW-0812">Transmembrane</keyword>
<accession>A0A485LBI9</accession>
<feature type="transmembrane region" description="Helical" evidence="2">
    <location>
        <begin position="84"/>
        <end position="104"/>
    </location>
</feature>
<evidence type="ECO:0000256" key="1">
    <source>
        <dbReference type="SAM" id="MobiDB-lite"/>
    </source>
</evidence>
<reference evidence="4 5" key="1">
    <citation type="submission" date="2019-03" db="EMBL/GenBank/DDBJ databases">
        <authorList>
            <person name="Gaulin E."/>
            <person name="Dumas B."/>
        </authorList>
    </citation>
    <scope>NUCLEOTIDE SEQUENCE [LARGE SCALE GENOMIC DNA]</scope>
    <source>
        <strain evidence="4">CBS 568.67</strain>
    </source>
</reference>
<dbReference type="Proteomes" id="UP000332933">
    <property type="component" value="Unassembled WGS sequence"/>
</dbReference>
<name>A0A485LBI9_9STRA</name>
<feature type="compositionally biased region" description="Polar residues" evidence="1">
    <location>
        <begin position="248"/>
        <end position="269"/>
    </location>
</feature>
<proteinExistence type="predicted"/>
<evidence type="ECO:0000313" key="3">
    <source>
        <dbReference type="EMBL" id="KAF0689558.1"/>
    </source>
</evidence>